<evidence type="ECO:0000313" key="2">
    <source>
        <dbReference type="Proteomes" id="UP001501791"/>
    </source>
</evidence>
<dbReference type="Proteomes" id="UP001501791">
    <property type="component" value="Unassembled WGS sequence"/>
</dbReference>
<sequence length="73" mass="7352">MATSVFPCPQRRSIQAMARVRPGGLVGKVAVPMRLPDAAGQHGVGVGTGVGIHPDDGAVLIADGAHGAFLPKI</sequence>
<evidence type="ECO:0000313" key="1">
    <source>
        <dbReference type="EMBL" id="GAA1546636.1"/>
    </source>
</evidence>
<protein>
    <submittedName>
        <fullName evidence="1">Uncharacterized protein</fullName>
    </submittedName>
</protein>
<gene>
    <name evidence="1" type="ORF">GCM10009691_21340</name>
</gene>
<name>A0ABP4MLR4_9MICO</name>
<keyword evidence="2" id="KW-1185">Reference proteome</keyword>
<dbReference type="EMBL" id="BAAALY010000009">
    <property type="protein sequence ID" value="GAA1546636.1"/>
    <property type="molecule type" value="Genomic_DNA"/>
</dbReference>
<comment type="caution">
    <text evidence="1">The sequence shown here is derived from an EMBL/GenBank/DDBJ whole genome shotgun (WGS) entry which is preliminary data.</text>
</comment>
<proteinExistence type="predicted"/>
<organism evidence="1 2">
    <name type="scientific">Brevibacterium picturae</name>
    <dbReference type="NCBI Taxonomy" id="260553"/>
    <lineage>
        <taxon>Bacteria</taxon>
        <taxon>Bacillati</taxon>
        <taxon>Actinomycetota</taxon>
        <taxon>Actinomycetes</taxon>
        <taxon>Micrococcales</taxon>
        <taxon>Brevibacteriaceae</taxon>
        <taxon>Brevibacterium</taxon>
    </lineage>
</organism>
<accession>A0ABP4MLR4</accession>
<reference evidence="2" key="1">
    <citation type="journal article" date="2019" name="Int. J. Syst. Evol. Microbiol.">
        <title>The Global Catalogue of Microorganisms (GCM) 10K type strain sequencing project: providing services to taxonomists for standard genome sequencing and annotation.</title>
        <authorList>
            <consortium name="The Broad Institute Genomics Platform"/>
            <consortium name="The Broad Institute Genome Sequencing Center for Infectious Disease"/>
            <person name="Wu L."/>
            <person name="Ma J."/>
        </authorList>
    </citation>
    <scope>NUCLEOTIDE SEQUENCE [LARGE SCALE GENOMIC DNA]</scope>
    <source>
        <strain evidence="2">JCM 13319</strain>
    </source>
</reference>